<sequence length="132" mass="15002">MVKLNYKYDLPFCKIIIEYRGKSITLDNILLDTGSGCTIFKMDEVDKIGITIEKEDTIETISGVGGVEFVYKKNIDKIIFGNLEIENFNIEIGVMDYGFDINGIIGIDFMKYIGAIIDLDKMIVYANDSYNR</sequence>
<dbReference type="RefSeq" id="WP_075726379.1">
    <property type="nucleotide sequence ID" value="NZ_LTDM01000021.1"/>
</dbReference>
<protein>
    <recommendedName>
        <fullName evidence="3">Retroviral aspartyl protease</fullName>
    </recommendedName>
</protein>
<dbReference type="Pfam" id="PF13650">
    <property type="entry name" value="Asp_protease_2"/>
    <property type="match status" value="1"/>
</dbReference>
<organism evidence="1 2">
    <name type="scientific">Tissierella creatinophila DSM 6911</name>
    <dbReference type="NCBI Taxonomy" id="1123403"/>
    <lineage>
        <taxon>Bacteria</taxon>
        <taxon>Bacillati</taxon>
        <taxon>Bacillota</taxon>
        <taxon>Tissierellia</taxon>
        <taxon>Tissierellales</taxon>
        <taxon>Tissierellaceae</taxon>
        <taxon>Tissierella</taxon>
    </lineage>
</organism>
<evidence type="ECO:0008006" key="3">
    <source>
        <dbReference type="Google" id="ProtNLM"/>
    </source>
</evidence>
<reference evidence="1 2" key="1">
    <citation type="submission" date="2016-02" db="EMBL/GenBank/DDBJ databases">
        <title>Genome sequence of Tissierella creatinophila DSM 6911.</title>
        <authorList>
            <person name="Poehlein A."/>
            <person name="Daniel R."/>
        </authorList>
    </citation>
    <scope>NUCLEOTIDE SEQUENCE [LARGE SCALE GENOMIC DNA]</scope>
    <source>
        <strain evidence="1 2">DSM 6911</strain>
    </source>
</reference>
<evidence type="ECO:0000313" key="2">
    <source>
        <dbReference type="Proteomes" id="UP000186112"/>
    </source>
</evidence>
<dbReference type="Gene3D" id="2.40.70.10">
    <property type="entry name" value="Acid Proteases"/>
    <property type="match status" value="1"/>
</dbReference>
<name>A0A1U7M5X7_TISCR</name>
<dbReference type="Proteomes" id="UP000186112">
    <property type="component" value="Unassembled WGS sequence"/>
</dbReference>
<proteinExistence type="predicted"/>
<keyword evidence="2" id="KW-1185">Reference proteome</keyword>
<comment type="caution">
    <text evidence="1">The sequence shown here is derived from an EMBL/GenBank/DDBJ whole genome shotgun (WGS) entry which is preliminary data.</text>
</comment>
<evidence type="ECO:0000313" key="1">
    <source>
        <dbReference type="EMBL" id="OLS02691.1"/>
    </source>
</evidence>
<dbReference type="SUPFAM" id="SSF50630">
    <property type="entry name" value="Acid proteases"/>
    <property type="match status" value="1"/>
</dbReference>
<dbReference type="EMBL" id="LTDM01000021">
    <property type="protein sequence ID" value="OLS02691.1"/>
    <property type="molecule type" value="Genomic_DNA"/>
</dbReference>
<dbReference type="InterPro" id="IPR021109">
    <property type="entry name" value="Peptidase_aspartic_dom_sf"/>
</dbReference>
<gene>
    <name evidence="1" type="ORF">TICRE_13360</name>
</gene>
<dbReference type="OrthoDB" id="2735601at2"/>
<dbReference type="AlphaFoldDB" id="A0A1U7M5X7"/>
<accession>A0A1U7M5X7</accession>